<name>A0A0C2YZ36_9AGAM</name>
<sequence length="108" mass="12129">SLSSTLPLIHFSSLAVHALHNAQSLFVGISNAISRDYRDLIHLQNDGWIVGPNGRLLLWVPPSYKAPLYTPWTHLIIPRGTLELDLSKMAHGPSWHQCYTTVPKYNTT</sequence>
<feature type="non-terminal residue" evidence="1">
    <location>
        <position position="1"/>
    </location>
</feature>
<dbReference type="InParanoid" id="A0A0C2YZ36"/>
<evidence type="ECO:0000313" key="2">
    <source>
        <dbReference type="Proteomes" id="UP000053989"/>
    </source>
</evidence>
<reference evidence="2" key="2">
    <citation type="submission" date="2015-01" db="EMBL/GenBank/DDBJ databases">
        <title>Evolutionary Origins and Diversification of the Mycorrhizal Mutualists.</title>
        <authorList>
            <consortium name="DOE Joint Genome Institute"/>
            <consortium name="Mycorrhizal Genomics Consortium"/>
            <person name="Kohler A."/>
            <person name="Kuo A."/>
            <person name="Nagy L.G."/>
            <person name="Floudas D."/>
            <person name="Copeland A."/>
            <person name="Barry K.W."/>
            <person name="Cichocki N."/>
            <person name="Veneault-Fourrey C."/>
            <person name="LaButti K."/>
            <person name="Lindquist E.A."/>
            <person name="Lipzen A."/>
            <person name="Lundell T."/>
            <person name="Morin E."/>
            <person name="Murat C."/>
            <person name="Riley R."/>
            <person name="Ohm R."/>
            <person name="Sun H."/>
            <person name="Tunlid A."/>
            <person name="Henrissat B."/>
            <person name="Grigoriev I.V."/>
            <person name="Hibbett D.S."/>
            <person name="Martin F."/>
        </authorList>
    </citation>
    <scope>NUCLEOTIDE SEQUENCE [LARGE SCALE GENOMIC DNA]</scope>
    <source>
        <strain evidence="2">Foug A</strain>
    </source>
</reference>
<proteinExistence type="predicted"/>
<accession>A0A0C2YZ36</accession>
<gene>
    <name evidence="1" type="ORF">SCLCIDRAFT_1221589</name>
</gene>
<protein>
    <submittedName>
        <fullName evidence="1">Uncharacterized protein</fullName>
    </submittedName>
</protein>
<evidence type="ECO:0000313" key="1">
    <source>
        <dbReference type="EMBL" id="KIM54863.1"/>
    </source>
</evidence>
<dbReference type="Proteomes" id="UP000053989">
    <property type="component" value="Unassembled WGS sequence"/>
</dbReference>
<dbReference type="HOGENOM" id="CLU_000288_57_19_1"/>
<dbReference type="EMBL" id="KN822145">
    <property type="protein sequence ID" value="KIM54863.1"/>
    <property type="molecule type" value="Genomic_DNA"/>
</dbReference>
<reference evidence="1 2" key="1">
    <citation type="submission" date="2014-04" db="EMBL/GenBank/DDBJ databases">
        <authorList>
            <consortium name="DOE Joint Genome Institute"/>
            <person name="Kuo A."/>
            <person name="Kohler A."/>
            <person name="Nagy L.G."/>
            <person name="Floudas D."/>
            <person name="Copeland A."/>
            <person name="Barry K.W."/>
            <person name="Cichocki N."/>
            <person name="Veneault-Fourrey C."/>
            <person name="LaButti K."/>
            <person name="Lindquist E.A."/>
            <person name="Lipzen A."/>
            <person name="Lundell T."/>
            <person name="Morin E."/>
            <person name="Murat C."/>
            <person name="Sun H."/>
            <person name="Tunlid A."/>
            <person name="Henrissat B."/>
            <person name="Grigoriev I.V."/>
            <person name="Hibbett D.S."/>
            <person name="Martin F."/>
            <person name="Nordberg H.P."/>
            <person name="Cantor M.N."/>
            <person name="Hua S.X."/>
        </authorList>
    </citation>
    <scope>NUCLEOTIDE SEQUENCE [LARGE SCALE GENOMIC DNA]</scope>
    <source>
        <strain evidence="1 2">Foug A</strain>
    </source>
</reference>
<organism evidence="1 2">
    <name type="scientific">Scleroderma citrinum Foug A</name>
    <dbReference type="NCBI Taxonomy" id="1036808"/>
    <lineage>
        <taxon>Eukaryota</taxon>
        <taxon>Fungi</taxon>
        <taxon>Dikarya</taxon>
        <taxon>Basidiomycota</taxon>
        <taxon>Agaricomycotina</taxon>
        <taxon>Agaricomycetes</taxon>
        <taxon>Agaricomycetidae</taxon>
        <taxon>Boletales</taxon>
        <taxon>Sclerodermatineae</taxon>
        <taxon>Sclerodermataceae</taxon>
        <taxon>Scleroderma</taxon>
    </lineage>
</organism>
<dbReference type="OrthoDB" id="2615105at2759"/>
<keyword evidence="2" id="KW-1185">Reference proteome</keyword>
<dbReference type="AlphaFoldDB" id="A0A0C2YZ36"/>